<evidence type="ECO:0000256" key="2">
    <source>
        <dbReference type="SAM" id="MobiDB-lite"/>
    </source>
</evidence>
<evidence type="ECO:0000313" key="5">
    <source>
        <dbReference type="Proteomes" id="UP000261560"/>
    </source>
</evidence>
<sequence>MRSVDFSCARVFAEDSVCIGDFCFILTQKMAKSHAAKKRQNTDKPDSSTEGKRGGEPSTDTSPAKKAKLVSHEFSVYIGNLNRSKPRDEVRDSLASYLVAQSILFQDIRLDKSKKHAFVDLASKMDLDKCLMLNGEEVLDMPLKIEQAKVKSEEGVQRKAAPLDKRVKEARSLFLKNLPFNAKKQDILKFFKNAVAVRFPGKSKQPSRGIAFVEFKNTRIAKRTGDKNQGVKFCGRVLVVARAGEAGKPPAGTDEQKPDAEPSPSNVLLLSNVADAVKAKHLQKTFQKAVKISFQQSTEDGLRNALIEFPSVEDAEEAFQTSQNSKETSKVEYYHSSGSTEAAHAEAKTLVVLGLSKRTTARKLQSVFEGALRAHIPVNPATGLSKRFGFVDFENEESCKAAKEAMEDCEIDGSKVTIALADSNGKRGRQSSAGRTTGTSAGRRKLSAPKETHQPSEAS</sequence>
<keyword evidence="5" id="KW-1185">Reference proteome</keyword>
<dbReference type="InterPro" id="IPR000504">
    <property type="entry name" value="RRM_dom"/>
</dbReference>
<dbReference type="InterPro" id="IPR035979">
    <property type="entry name" value="RBD_domain_sf"/>
</dbReference>
<feature type="region of interest" description="Disordered" evidence="2">
    <location>
        <begin position="420"/>
        <end position="459"/>
    </location>
</feature>
<feature type="domain" description="RRM" evidence="3">
    <location>
        <begin position="74"/>
        <end position="150"/>
    </location>
</feature>
<name>A0A3B3DM44_ORYME</name>
<evidence type="ECO:0000313" key="4">
    <source>
        <dbReference type="Ensembl" id="ENSOMEP00000031172.1"/>
    </source>
</evidence>
<keyword evidence="1" id="KW-0694">RNA-binding</keyword>
<reference evidence="4" key="1">
    <citation type="submission" date="2025-08" db="UniProtKB">
        <authorList>
            <consortium name="Ensembl"/>
        </authorList>
    </citation>
    <scope>IDENTIFICATION</scope>
</reference>
<dbReference type="GeneID" id="112144224"/>
<dbReference type="Gene3D" id="3.30.70.330">
    <property type="match status" value="4"/>
</dbReference>
<dbReference type="Ensembl" id="ENSOMET00000022256.1">
    <property type="protein sequence ID" value="ENSOMEP00000031172.1"/>
    <property type="gene ID" value="ENSOMEG00000015864.1"/>
</dbReference>
<dbReference type="STRING" id="30732.ENSOMEP00000031172"/>
<feature type="compositionally biased region" description="Basic and acidic residues" evidence="2">
    <location>
        <begin position="40"/>
        <end position="55"/>
    </location>
</feature>
<dbReference type="Proteomes" id="UP000261560">
    <property type="component" value="Unplaced"/>
</dbReference>
<dbReference type="AlphaFoldDB" id="A0A3B3DM44"/>
<organism evidence="4 5">
    <name type="scientific">Oryzias melastigma</name>
    <name type="common">Marine medaka</name>
    <dbReference type="NCBI Taxonomy" id="30732"/>
    <lineage>
        <taxon>Eukaryota</taxon>
        <taxon>Metazoa</taxon>
        <taxon>Chordata</taxon>
        <taxon>Craniata</taxon>
        <taxon>Vertebrata</taxon>
        <taxon>Euteleostomi</taxon>
        <taxon>Actinopterygii</taxon>
        <taxon>Neopterygii</taxon>
        <taxon>Teleostei</taxon>
        <taxon>Neoteleostei</taxon>
        <taxon>Acanthomorphata</taxon>
        <taxon>Ovalentaria</taxon>
        <taxon>Atherinomorphae</taxon>
        <taxon>Beloniformes</taxon>
        <taxon>Adrianichthyidae</taxon>
        <taxon>Oryziinae</taxon>
        <taxon>Oryzias</taxon>
    </lineage>
</organism>
<dbReference type="SMART" id="SM00360">
    <property type="entry name" value="RRM"/>
    <property type="match status" value="4"/>
</dbReference>
<dbReference type="PROSITE" id="PS50102">
    <property type="entry name" value="RRM"/>
    <property type="match status" value="3"/>
</dbReference>
<dbReference type="PANTHER" id="PTHR48037:SF1">
    <property type="entry name" value="RRM DOMAIN-CONTAINING PROTEIN"/>
    <property type="match status" value="1"/>
</dbReference>
<proteinExistence type="predicted"/>
<dbReference type="SUPFAM" id="SSF54928">
    <property type="entry name" value="RNA-binding domain, RBD"/>
    <property type="match status" value="3"/>
</dbReference>
<dbReference type="PANTHER" id="PTHR48037">
    <property type="entry name" value="ATPASE E1"/>
    <property type="match status" value="1"/>
</dbReference>
<dbReference type="KEGG" id="oml:112144224"/>
<feature type="region of interest" description="Disordered" evidence="2">
    <location>
        <begin position="34"/>
        <end position="67"/>
    </location>
</feature>
<accession>A0A3B3DM44</accession>
<feature type="compositionally biased region" description="Polar residues" evidence="2">
    <location>
        <begin position="430"/>
        <end position="440"/>
    </location>
</feature>
<dbReference type="RefSeq" id="XP_024124365.1">
    <property type="nucleotide sequence ID" value="XM_024268597.2"/>
</dbReference>
<dbReference type="GO" id="GO:0003723">
    <property type="term" value="F:RNA binding"/>
    <property type="evidence" value="ECO:0007669"/>
    <property type="project" value="UniProtKB-UniRule"/>
</dbReference>
<protein>
    <submittedName>
        <fullName evidence="4">Nucleolin-like</fullName>
    </submittedName>
</protein>
<dbReference type="InterPro" id="IPR012677">
    <property type="entry name" value="Nucleotide-bd_a/b_plait_sf"/>
</dbReference>
<evidence type="ECO:0000259" key="3">
    <source>
        <dbReference type="PROSITE" id="PS50102"/>
    </source>
</evidence>
<dbReference type="Pfam" id="PF00076">
    <property type="entry name" value="RRM_1"/>
    <property type="match status" value="3"/>
</dbReference>
<dbReference type="PaxDb" id="30732-ENSOMEP00000031172"/>
<dbReference type="OMA" id="MKIFRKA"/>
<feature type="domain" description="RRM" evidence="3">
    <location>
        <begin position="171"/>
        <end position="245"/>
    </location>
</feature>
<evidence type="ECO:0000256" key="1">
    <source>
        <dbReference type="PROSITE-ProRule" id="PRU00176"/>
    </source>
</evidence>
<dbReference type="OrthoDB" id="167718at2759"/>
<feature type="domain" description="RRM" evidence="3">
    <location>
        <begin position="348"/>
        <end position="423"/>
    </location>
</feature>
<dbReference type="GeneTree" id="ENSGT00940000163473"/>
<reference evidence="4" key="2">
    <citation type="submission" date="2025-09" db="UniProtKB">
        <authorList>
            <consortium name="Ensembl"/>
        </authorList>
    </citation>
    <scope>IDENTIFICATION</scope>
</reference>
<feature type="compositionally biased region" description="Basic and acidic residues" evidence="2">
    <location>
        <begin position="448"/>
        <end position="459"/>
    </location>
</feature>